<evidence type="ECO:0000313" key="2">
    <source>
        <dbReference type="Proteomes" id="UP000388235"/>
    </source>
</evidence>
<dbReference type="EMBL" id="CP045871">
    <property type="protein sequence ID" value="QGG79710.1"/>
    <property type="molecule type" value="Genomic_DNA"/>
</dbReference>
<evidence type="ECO:0008006" key="3">
    <source>
        <dbReference type="Google" id="ProtNLM"/>
    </source>
</evidence>
<protein>
    <recommendedName>
        <fullName evidence="3">Inositol monophosphatase</fullName>
    </recommendedName>
</protein>
<sequence length="240" mass="25389">MTPAANLALRVAHRVGDTLVRQLDRTFQKNDAPLDDAALAEFRDFIVALAKEELSQAHPGDTVTASIKDTTDGYSWLVSLSGEDSLRRGLPEFSLAITRFEKGSAVGVAIYSPMRQEQFTAGKGSGAGFQGRRVRGTGITRAEGAYGAVFGVNAPFLAGTLSTGDTLRDLALAATNRVDLAIAYDLDAELKAPLALLFAEAGHLMGDRVGGPYHAQGSDLIAAPAKCFRTLIPELKALNA</sequence>
<dbReference type="OrthoDB" id="9785695at2"/>
<dbReference type="Gene3D" id="3.30.540.10">
    <property type="entry name" value="Fructose-1,6-Bisphosphatase, subunit A, domain 1"/>
    <property type="match status" value="1"/>
</dbReference>
<dbReference type="RefSeq" id="WP_153713214.1">
    <property type="nucleotide sequence ID" value="NZ_CP045871.1"/>
</dbReference>
<name>A0A5Q2QCZ7_9GAMM</name>
<gene>
    <name evidence="1" type="ORF">GH975_03655</name>
</gene>
<dbReference type="KEGG" id="llp:GH975_03655"/>
<reference evidence="1 2" key="1">
    <citation type="submission" date="2019-11" db="EMBL/GenBank/DDBJ databases">
        <authorList>
            <person name="Khan S.A."/>
            <person name="Jeon C.O."/>
            <person name="Chun B.H."/>
        </authorList>
    </citation>
    <scope>NUCLEOTIDE SEQUENCE [LARGE SCALE GENOMIC DNA]</scope>
    <source>
        <strain evidence="1 2">IMCC 1097</strain>
    </source>
</reference>
<evidence type="ECO:0000313" key="1">
    <source>
        <dbReference type="EMBL" id="QGG79710.1"/>
    </source>
</evidence>
<proteinExistence type="predicted"/>
<dbReference type="SUPFAM" id="SSF56655">
    <property type="entry name" value="Carbohydrate phosphatase"/>
    <property type="match status" value="1"/>
</dbReference>
<keyword evidence="2" id="KW-1185">Reference proteome</keyword>
<accession>A0A5Q2QCZ7</accession>
<dbReference type="Proteomes" id="UP000388235">
    <property type="component" value="Chromosome"/>
</dbReference>
<dbReference type="AlphaFoldDB" id="A0A5Q2QCZ7"/>
<organism evidence="1 2">
    <name type="scientific">Litorivicinus lipolyticus</name>
    <dbReference type="NCBI Taxonomy" id="418701"/>
    <lineage>
        <taxon>Bacteria</taxon>
        <taxon>Pseudomonadati</taxon>
        <taxon>Pseudomonadota</taxon>
        <taxon>Gammaproteobacteria</taxon>
        <taxon>Oceanospirillales</taxon>
        <taxon>Litorivicinaceae</taxon>
        <taxon>Litorivicinus</taxon>
    </lineage>
</organism>